<organism evidence="1">
    <name type="scientific">termite gut metagenome</name>
    <dbReference type="NCBI Taxonomy" id="433724"/>
    <lineage>
        <taxon>unclassified sequences</taxon>
        <taxon>metagenomes</taxon>
        <taxon>organismal metagenomes</taxon>
    </lineage>
</organism>
<evidence type="ECO:0000313" key="1">
    <source>
        <dbReference type="EMBL" id="KAA6314765.1"/>
    </source>
</evidence>
<protein>
    <submittedName>
        <fullName evidence="1">Uncharacterized protein</fullName>
    </submittedName>
</protein>
<dbReference type="AlphaFoldDB" id="A0A5J4PYZ0"/>
<dbReference type="EMBL" id="SNRY01005514">
    <property type="protein sequence ID" value="KAA6314765.1"/>
    <property type="molecule type" value="Genomic_DNA"/>
</dbReference>
<feature type="non-terminal residue" evidence="1">
    <location>
        <position position="31"/>
    </location>
</feature>
<sequence length="31" mass="3581">MSYFPPKLVNTSANRSLRFSKQLYALKGIHL</sequence>
<proteinExistence type="predicted"/>
<accession>A0A5J4PYZ0</accession>
<reference evidence="1" key="1">
    <citation type="submission" date="2019-03" db="EMBL/GenBank/DDBJ databases">
        <title>Single cell metagenomics reveals metabolic interactions within the superorganism composed of flagellate Streblomastix strix and complex community of Bacteroidetes bacteria on its surface.</title>
        <authorList>
            <person name="Treitli S.C."/>
            <person name="Kolisko M."/>
            <person name="Husnik F."/>
            <person name="Keeling P."/>
            <person name="Hampl V."/>
        </authorList>
    </citation>
    <scope>NUCLEOTIDE SEQUENCE</scope>
    <source>
        <strain evidence="1">STM</strain>
    </source>
</reference>
<name>A0A5J4PYZ0_9ZZZZ</name>
<gene>
    <name evidence="1" type="ORF">EZS27_034667</name>
</gene>
<comment type="caution">
    <text evidence="1">The sequence shown here is derived from an EMBL/GenBank/DDBJ whole genome shotgun (WGS) entry which is preliminary data.</text>
</comment>